<evidence type="ECO:0000256" key="1">
    <source>
        <dbReference type="SAM" id="MobiDB-lite"/>
    </source>
</evidence>
<proteinExistence type="predicted"/>
<protein>
    <submittedName>
        <fullName evidence="2">Uncharacterized protein</fullName>
    </submittedName>
</protein>
<dbReference type="AlphaFoldDB" id="A0AAD2E922"/>
<feature type="region of interest" description="Disordered" evidence="1">
    <location>
        <begin position="1"/>
        <end position="72"/>
    </location>
</feature>
<keyword evidence="3" id="KW-1185">Reference proteome</keyword>
<name>A0AAD2E922_9LAMI</name>
<feature type="compositionally biased region" description="Polar residues" evidence="1">
    <location>
        <begin position="35"/>
        <end position="48"/>
    </location>
</feature>
<gene>
    <name evidence="2" type="ORF">FPE_LOCUS28193</name>
</gene>
<sequence>MNEKRKEKRCNGSSSIQDEAENVDEHPLVRHGRIHTSSGFVDTTTQNIEEVDVNPPSSPRQRDSLHHLQHNGSDFPSDEVTFFLDIYWGGISSEEHDETVMLKAAMFGGIPKRSGYHIPYAPHQLLQNGLDRPMDPYPRHMPRPAAHSLTAQRLIWEHQDDEADKEKELKAQEVPEAVLVEESIGNSSSDKYASVAQHVNTIIGTKLLVQLLALPITKKALRKPETHESISRENVELSS</sequence>
<dbReference type="EMBL" id="OU503052">
    <property type="protein sequence ID" value="CAI9780763.1"/>
    <property type="molecule type" value="Genomic_DNA"/>
</dbReference>
<organism evidence="2 3">
    <name type="scientific">Fraxinus pennsylvanica</name>
    <dbReference type="NCBI Taxonomy" id="56036"/>
    <lineage>
        <taxon>Eukaryota</taxon>
        <taxon>Viridiplantae</taxon>
        <taxon>Streptophyta</taxon>
        <taxon>Embryophyta</taxon>
        <taxon>Tracheophyta</taxon>
        <taxon>Spermatophyta</taxon>
        <taxon>Magnoliopsida</taxon>
        <taxon>eudicotyledons</taxon>
        <taxon>Gunneridae</taxon>
        <taxon>Pentapetalae</taxon>
        <taxon>asterids</taxon>
        <taxon>lamiids</taxon>
        <taxon>Lamiales</taxon>
        <taxon>Oleaceae</taxon>
        <taxon>Oleeae</taxon>
        <taxon>Fraxinus</taxon>
    </lineage>
</organism>
<accession>A0AAD2E922</accession>
<evidence type="ECO:0000313" key="3">
    <source>
        <dbReference type="Proteomes" id="UP000834106"/>
    </source>
</evidence>
<reference evidence="2" key="1">
    <citation type="submission" date="2023-05" db="EMBL/GenBank/DDBJ databases">
        <authorList>
            <person name="Huff M."/>
        </authorList>
    </citation>
    <scope>NUCLEOTIDE SEQUENCE</scope>
</reference>
<evidence type="ECO:0000313" key="2">
    <source>
        <dbReference type="EMBL" id="CAI9780763.1"/>
    </source>
</evidence>
<dbReference type="Proteomes" id="UP000834106">
    <property type="component" value="Chromosome 17"/>
</dbReference>